<keyword evidence="1" id="KW-0472">Membrane</keyword>
<dbReference type="AlphaFoldDB" id="G1UDZ7"/>
<keyword evidence="2" id="KW-0614">Plasmid</keyword>
<organism evidence="2">
    <name type="scientific">Enterococcus faecium</name>
    <name type="common">Streptococcus faecium</name>
    <dbReference type="NCBI Taxonomy" id="1352"/>
    <lineage>
        <taxon>Bacteria</taxon>
        <taxon>Bacillati</taxon>
        <taxon>Bacillota</taxon>
        <taxon>Bacilli</taxon>
        <taxon>Lactobacillales</taxon>
        <taxon>Enterococcaceae</taxon>
        <taxon>Enterococcus</taxon>
    </lineage>
</organism>
<gene>
    <name evidence="2" type="primary">bacB</name>
</gene>
<keyword evidence="1" id="KW-1133">Transmembrane helix</keyword>
<reference evidence="2" key="1">
    <citation type="journal article" date="2011" name="Antimicrob. Agents Chemother.">
        <title>Genetic Organization and Mode of Action of a Novel Bacteriocin, Bacteriocin 51: Determinant of VanA-Type Vancomycin-Resistant Enterococcus faecium.</title>
        <authorList>
            <person name="Yamashita H."/>
            <person name="Tomita H."/>
            <person name="Inoue T."/>
            <person name="Ike Y."/>
        </authorList>
    </citation>
    <scope>NUCLEOTIDE SEQUENCE</scope>
    <source>
        <strain evidence="2">VRE38</strain>
        <plasmid evidence="2">pHY</plasmid>
    </source>
</reference>
<proteinExistence type="predicted"/>
<feature type="transmembrane region" description="Helical" evidence="1">
    <location>
        <begin position="6"/>
        <end position="26"/>
    </location>
</feature>
<accession>G1UDZ7</accession>
<dbReference type="EMBL" id="AB570326">
    <property type="protein sequence ID" value="BAK74725.1"/>
    <property type="molecule type" value="Genomic_DNA"/>
</dbReference>
<feature type="transmembrane region" description="Helical" evidence="1">
    <location>
        <begin position="33"/>
        <end position="51"/>
    </location>
</feature>
<sequence>MNKKILAVIISIIVLITMFFIFRLIFNISLQKSILYLIPIAFILAIFRSIYGNKNSK</sequence>
<name>G1UDZ7_ENTFC</name>
<geneLocation type="plasmid" evidence="2">
    <name>pHY</name>
</geneLocation>
<evidence type="ECO:0000313" key="2">
    <source>
        <dbReference type="EMBL" id="BAK74725.1"/>
    </source>
</evidence>
<protein>
    <submittedName>
        <fullName evidence="2">Immunity protein</fullName>
    </submittedName>
</protein>
<evidence type="ECO:0000256" key="1">
    <source>
        <dbReference type="SAM" id="Phobius"/>
    </source>
</evidence>
<keyword evidence="1" id="KW-0812">Transmembrane</keyword>